<dbReference type="InterPro" id="IPR055354">
    <property type="entry name" value="DUF7507"/>
</dbReference>
<comment type="caution">
    <text evidence="2">The sequence shown here is derived from an EMBL/GenBank/DDBJ whole genome shotgun (WGS) entry which is preliminary data.</text>
</comment>
<dbReference type="Pfam" id="PF24346">
    <property type="entry name" value="DUF7507"/>
    <property type="match status" value="1"/>
</dbReference>
<reference evidence="2 3" key="1">
    <citation type="submission" date="2013-02" db="EMBL/GenBank/DDBJ databases">
        <title>A novel strain isolated from Lonar lake, Maharashtra, India.</title>
        <authorList>
            <person name="Singh A."/>
        </authorList>
    </citation>
    <scope>NUCLEOTIDE SEQUENCE [LARGE SCALE GENOMIC DNA]</scope>
    <source>
        <strain evidence="2 3">AK24</strain>
    </source>
</reference>
<organism evidence="2 3">
    <name type="scientific">Lunatimonas lonarensis</name>
    <dbReference type="NCBI Taxonomy" id="1232681"/>
    <lineage>
        <taxon>Bacteria</taxon>
        <taxon>Pseudomonadati</taxon>
        <taxon>Bacteroidota</taxon>
        <taxon>Cytophagia</taxon>
        <taxon>Cytophagales</taxon>
        <taxon>Cyclobacteriaceae</taxon>
    </lineage>
</organism>
<dbReference type="STRING" id="1232681.ADIS_1826"/>
<name>R7ZU72_9BACT</name>
<feature type="domain" description="DUF7507" evidence="1">
    <location>
        <begin position="870"/>
        <end position="955"/>
    </location>
</feature>
<evidence type="ECO:0000313" key="2">
    <source>
        <dbReference type="EMBL" id="EON77607.1"/>
    </source>
</evidence>
<proteinExistence type="predicted"/>
<gene>
    <name evidence="2" type="ORF">ADIS_1826</name>
</gene>
<dbReference type="RefSeq" id="WP_010853964.1">
    <property type="nucleotide sequence ID" value="NZ_AQHR01000050.1"/>
</dbReference>
<evidence type="ECO:0000259" key="1">
    <source>
        <dbReference type="Pfam" id="PF24346"/>
    </source>
</evidence>
<dbReference type="PATRIC" id="fig|1288963.3.peg.1815"/>
<dbReference type="EMBL" id="AQHR01000050">
    <property type="protein sequence ID" value="EON77607.1"/>
    <property type="molecule type" value="Genomic_DNA"/>
</dbReference>
<dbReference type="OrthoDB" id="599464at2"/>
<protein>
    <recommendedName>
        <fullName evidence="1">DUF7507 domain-containing protein</fullName>
    </recommendedName>
</protein>
<sequence length="1397" mass="154908">MSQAQVDNRLPFRQRVGNPAPENNLFRIKGDFTIIGNTNLTLAEYDDNKENSLKEMVFVDIDQDESTANSSSATLVFSQENGADPTCSDILYAGLYWSGRAKEGLGLTFDVLQGYLPGEPQHIDKAVQQLYPYDSLHYSNFSSYSFSMEDDIRKLFPYFILTSKTGLEDIVFEFRNEGPDRVRVGYGGFDNMQPVTGLEISQTDTTIIATFDQITFSENGMLFYVDKMTRSVGTDYESFINEHNSVEVTISGTFIPQVPQIKRFDKRKVKIKGPSTSDYTEITASGNQILFPAGELRDMYVGYADITQYVKNNGTGIYTVADLALTGGMGDATGNYGHWGLVVVYQNPAMHWRDVTVFDGYAFVQALNFAEHTGEIAIEGFETIKQGPVNLKLGVMAGEGDRTIEGDFLEIINQQGEWTRLSHPLNSVDNFFNSSIYTPVTNRDGILVQNPRYPELLNNTGIDIVQWEIPNPNNSIIGNSQTSTRFRFGTKQDIYNIYAMAFSVRSYLPEIQALNQLTAINGIPPPDNPSVRPGEEMTFSLEIRNRGNEETSETHVVIPLPYNATYVDAQTSPADHGSIRFDPDLGVAGSLIWEIGPVPVVTNSEVPVASMQYTLRVTEDCALLANNQCEATIAVRGGIYGTGKTTQSTFANIPFIQGIEENACAGKEIIDPLELALTDVLEFVQAQCGDMELAPGLGPIELPDFCRGDSPVDLSTFIKPTRAEFSIFYFSDEQSESPFYEYTVNTSLIGTDTVWVAEGPSITCTGLRVPVRLNVRPRSPSPNVFNQLVCSEESFLGYGIQHNGTYELLYYPDNKPESNPISGAQSVDLTMPGTYTVWVSQLKEGECESLRREVKIEVRDCSLFGEINVKIQPDIQAFSAAGEVVVYTIELTNTGKIMLSDVYLMESQTNSVWDIPLLEVGERMIFTVAYTITPDDLTMGSLYNYVYTTGHANGYGDVNKEDYSIIYVLPKGFLDFQVTPFDENCPDQGSPTGKIELKFLSTRQSGSYLIVNEQDGSEYSGGFEQQNLLSVNVPVGSYRMTLTHPDGYEHRINESFEVKQKESVEFGVPEPIDACLAYTFRPDASLKLAYTLQGPDGVLIRPSQTNGYELVQSGTYTLWGSDPTGNKCQTSKTFQATISQPANLNLDITPFCGDQAFTTIQLDAQGLLVHWFLLEEGKEVPLPWAEGYELLFVETEGDYLATLTDPEGCRVAEGQASVKRANVQAPALEQLYSICSAKKVGTTLQAGREFVQAEWYREGALVSTAPLFSIELEGAYTLVATDQAGCEHRVDFEVEDKCKSTLRYPNAIVPGNPEKAFMLYPDNLVEWLEVAIQNRWGELIYFCQDKNPISGKVSSCIWDGTIHGQRVINGSYSVQIRYGIKGHGEVVIERGGILVVD</sequence>
<evidence type="ECO:0000313" key="3">
    <source>
        <dbReference type="Proteomes" id="UP000013909"/>
    </source>
</evidence>
<keyword evidence="3" id="KW-1185">Reference proteome</keyword>
<dbReference type="Proteomes" id="UP000013909">
    <property type="component" value="Unassembled WGS sequence"/>
</dbReference>
<accession>R7ZU72</accession>